<dbReference type="PANTHER" id="PTHR15593:SF1">
    <property type="entry name" value="PHOSPHOINOSITIDE 3-KINASE REGULATORY SUBUNIT 6"/>
    <property type="match status" value="1"/>
</dbReference>
<dbReference type="SMART" id="SM01203">
    <property type="entry name" value="DUF3585"/>
    <property type="match status" value="1"/>
</dbReference>
<feature type="region of interest" description="Disordered" evidence="1">
    <location>
        <begin position="360"/>
        <end position="382"/>
    </location>
</feature>
<evidence type="ECO:0000313" key="3">
    <source>
        <dbReference type="EMBL" id="KAA8594988.1"/>
    </source>
</evidence>
<dbReference type="EMBL" id="VOFY01000002">
    <property type="protein sequence ID" value="KAA8594988.1"/>
    <property type="molecule type" value="Genomic_DNA"/>
</dbReference>
<feature type="domain" description="BMERB" evidence="2">
    <location>
        <begin position="783"/>
        <end position="877"/>
    </location>
</feature>
<sequence length="976" mass="110599">MTNEAHWDNSTRMHSMEPTDSYSPTVPEPELYRSIQAVLPRETDNQQPPDCFNKGMLRWTLHKKVQNNPTNSLSLVWLLIKELEKAERWDSRKCIIPLLHTLMYAIIQSAHIPDELYKRVYDFCKRLLTFPHPYCTVGLSYTRQIKTERSIPGFQNNLFKEIQLLNQVFVLADPEVFSGSLGQVLLGDIETSASVSDGSLSPLDYMCRVVQHSIQAALGAEQCHGPKLAQALKDMGQDVESHFQEVLAALEQSAEEGGTGEGGALRSRLQQLYSNIVKDTNSELLSRGGLCDCPLPNPEMSFYLWTEDLDIWRELAKWVRSSSMSEQFSLSQEQEDFELGESPSDLMPSDMTRFSVMSNDSGIERDLPPGVDPSPSSSLDTGSICASWEQCKTKQESMRLSRRGGIKMKPSVKDSMVLMQDTLEDHASLGAGGGGGGGGGGSGGRVGRRGATLQRRAGSSAMQNPFLKQQRHFTARIVAMGDDRVLGRLAKAYYFFRATTPISSIKENLHQSMGNPCTLGSYLSMVDPWYNSNINSLGCMIPKLAKMHQTNPGRPKEPFVSDVISYYVRTGQQPVYFTIYFVKITFTNMAKDPVENVFLTHLEMEFPEFRQISASIREKQKKSSGDLCGAVVSMNYRKVTLSGRDIDKGISVRTTGAQINAIPSSEAEDLNCLTLTLNESPTKTKNNIVSQESKFRCSNIKIRTLESRSFTVTLDRDCRRTYRDVQREQRRRASACPMEKKEGSSRQYGSLELTEWSKDTNKPEDDVVSMADSTITVDNIEGELYKIERIRDVLVRRESELRYMMDDIQLCKEITRLKKELQKLVSIPDNDKSNDDRQREEELLQQIHKLVETRDFLVDDVEFERLREKEEDKEMADFLQSKFPRNMKKKVIKQLIFKCINQTGSIQGSADLFSLRQDRPHSAKGVLWLHMLHHVDWSQNGGPHRKADTWGHKSKFATPQESIFPVSAFQSEKDFE</sequence>
<organism evidence="3 4">
    <name type="scientific">Etheostoma spectabile</name>
    <name type="common">orangethroat darter</name>
    <dbReference type="NCBI Taxonomy" id="54343"/>
    <lineage>
        <taxon>Eukaryota</taxon>
        <taxon>Metazoa</taxon>
        <taxon>Chordata</taxon>
        <taxon>Craniata</taxon>
        <taxon>Vertebrata</taxon>
        <taxon>Euteleostomi</taxon>
        <taxon>Actinopterygii</taxon>
        <taxon>Neopterygii</taxon>
        <taxon>Teleostei</taxon>
        <taxon>Neoteleostei</taxon>
        <taxon>Acanthomorphata</taxon>
        <taxon>Eupercaria</taxon>
        <taxon>Perciformes</taxon>
        <taxon>Percoidei</taxon>
        <taxon>Percidae</taxon>
        <taxon>Etheostomatinae</taxon>
        <taxon>Etheostoma</taxon>
    </lineage>
</organism>
<gene>
    <name evidence="3" type="ORF">FQN60_012123</name>
</gene>
<evidence type="ECO:0000259" key="2">
    <source>
        <dbReference type="PROSITE" id="PS51848"/>
    </source>
</evidence>
<dbReference type="PROSITE" id="PS51848">
    <property type="entry name" value="BMERB"/>
    <property type="match status" value="1"/>
</dbReference>
<feature type="compositionally biased region" description="Basic and acidic residues" evidence="1">
    <location>
        <begin position="1"/>
        <end position="17"/>
    </location>
</feature>
<evidence type="ECO:0000256" key="1">
    <source>
        <dbReference type="SAM" id="MobiDB-lite"/>
    </source>
</evidence>
<reference evidence="3 4" key="1">
    <citation type="submission" date="2019-08" db="EMBL/GenBank/DDBJ databases">
        <title>A chromosome-level genome assembly, high-density linkage maps, and genome scans reveal the genomic architecture of hybrid incompatibilities underlying speciation via character displacement in darters (Percidae: Etheostominae).</title>
        <authorList>
            <person name="Moran R.L."/>
            <person name="Catchen J.M."/>
            <person name="Fuller R.C."/>
        </authorList>
    </citation>
    <scope>NUCLEOTIDE SEQUENCE [LARGE SCALE GENOMIC DNA]</scope>
    <source>
        <strain evidence="3">EspeVRDwgs_2016</strain>
        <tissue evidence="3">Muscle</tissue>
    </source>
</reference>
<accession>A0A5J5DP59</accession>
<dbReference type="PANTHER" id="PTHR15593">
    <property type="entry name" value="PHOSPHATIDYLINOSITOL 3-KINASE REGULATORY SUBUNIT"/>
    <property type="match status" value="1"/>
</dbReference>
<feature type="compositionally biased region" description="Gly residues" evidence="1">
    <location>
        <begin position="430"/>
        <end position="445"/>
    </location>
</feature>
<feature type="region of interest" description="Disordered" evidence="1">
    <location>
        <begin position="1"/>
        <end position="26"/>
    </location>
</feature>
<dbReference type="GO" id="GO:0007186">
    <property type="term" value="P:G protein-coupled receptor signaling pathway"/>
    <property type="evidence" value="ECO:0007669"/>
    <property type="project" value="TreeGrafter"/>
</dbReference>
<keyword evidence="4" id="KW-1185">Reference proteome</keyword>
<dbReference type="InterPro" id="IPR022735">
    <property type="entry name" value="bMERB_dom"/>
</dbReference>
<name>A0A5J5DP59_9PERO</name>
<feature type="region of interest" description="Disordered" evidence="1">
    <location>
        <begin position="426"/>
        <end position="448"/>
    </location>
</feature>
<protein>
    <recommendedName>
        <fullName evidence="2">BMERB domain-containing protein</fullName>
    </recommendedName>
</protein>
<dbReference type="Pfam" id="PF12130">
    <property type="entry name" value="bMERB_dom"/>
    <property type="match status" value="1"/>
</dbReference>
<proteinExistence type="predicted"/>
<dbReference type="Proteomes" id="UP000327493">
    <property type="component" value="Chromosome 2"/>
</dbReference>
<evidence type="ECO:0000313" key="4">
    <source>
        <dbReference type="Proteomes" id="UP000327493"/>
    </source>
</evidence>
<comment type="caution">
    <text evidence="3">The sequence shown here is derived from an EMBL/GenBank/DDBJ whole genome shotgun (WGS) entry which is preliminary data.</text>
</comment>
<dbReference type="InterPro" id="IPR019522">
    <property type="entry name" value="PIK3R5/6"/>
</dbReference>
<dbReference type="GO" id="GO:0005944">
    <property type="term" value="C:phosphatidylinositol 3-kinase complex, class IB"/>
    <property type="evidence" value="ECO:0007669"/>
    <property type="project" value="InterPro"/>
</dbReference>
<dbReference type="GO" id="GO:0046935">
    <property type="term" value="F:1-phosphatidylinositol-3-kinase regulator activity"/>
    <property type="evidence" value="ECO:0007669"/>
    <property type="project" value="InterPro"/>
</dbReference>
<dbReference type="Pfam" id="PF10486">
    <property type="entry name" value="PI3K_1B_p101"/>
    <property type="match status" value="2"/>
</dbReference>
<dbReference type="AlphaFoldDB" id="A0A5J5DP59"/>
<feature type="region of interest" description="Disordered" evidence="1">
    <location>
        <begin position="729"/>
        <end position="748"/>
    </location>
</feature>